<feature type="signal peptide" evidence="1">
    <location>
        <begin position="1"/>
        <end position="18"/>
    </location>
</feature>
<evidence type="ECO:0000313" key="3">
    <source>
        <dbReference type="RefSeq" id="XP_034099160.1"/>
    </source>
</evidence>
<dbReference type="RefSeq" id="XP_034099160.1">
    <property type="nucleotide sequence ID" value="XM_034243269.2"/>
</dbReference>
<reference evidence="3" key="1">
    <citation type="submission" date="2025-08" db="UniProtKB">
        <authorList>
            <consortium name="RefSeq"/>
        </authorList>
    </citation>
    <scope>IDENTIFICATION</scope>
    <source>
        <strain evidence="3">15112-1751.03</strain>
        <tissue evidence="3">Whole Adult</tissue>
    </source>
</reference>
<evidence type="ECO:0000313" key="2">
    <source>
        <dbReference type="Proteomes" id="UP000515160"/>
    </source>
</evidence>
<keyword evidence="1" id="KW-0732">Signal</keyword>
<accession>A0A6P8WML0</accession>
<dbReference type="AlphaFoldDB" id="A0A6P8WML0"/>
<dbReference type="GeneID" id="117564471"/>
<dbReference type="Proteomes" id="UP000515160">
    <property type="component" value="Chromosome 2L"/>
</dbReference>
<sequence length="248" mass="29763">MLCINTLVLLCIISFCSSLNRSDAAAIDESDIYESESDEVPMKLFSQTKKPIFVPQPRNMSKVHQSDTKTTKFINYWSKIVRDKQKRVDNDARELTIYIPKYTRDADGNWIAINWRPTPNNIWEDTRLHATGLDWLFQTKDVVVINYRPGRKHSTVCYARSTQYIWPFPLYYLKKSVQVNLFNHRAFYDVLRYQMYHYGRSEECHDVKYSVWSKYMECALFRNMRMDYLIPKYPLHQKGYFAHWKLYI</sequence>
<protein>
    <submittedName>
        <fullName evidence="3">Uncharacterized protein LOC117564471</fullName>
    </submittedName>
</protein>
<keyword evidence="2" id="KW-1185">Reference proteome</keyword>
<name>A0A6P8WML0_DROAB</name>
<feature type="chain" id="PRO_5028080343" evidence="1">
    <location>
        <begin position="19"/>
        <end position="248"/>
    </location>
</feature>
<evidence type="ECO:0000256" key="1">
    <source>
        <dbReference type="SAM" id="SignalP"/>
    </source>
</evidence>
<dbReference type="OrthoDB" id="7882950at2759"/>
<gene>
    <name evidence="3" type="primary">LOC117564471</name>
</gene>
<proteinExistence type="predicted"/>
<organism evidence="2 3">
    <name type="scientific">Drosophila albomicans</name>
    <name type="common">Fruit fly</name>
    <dbReference type="NCBI Taxonomy" id="7291"/>
    <lineage>
        <taxon>Eukaryota</taxon>
        <taxon>Metazoa</taxon>
        <taxon>Ecdysozoa</taxon>
        <taxon>Arthropoda</taxon>
        <taxon>Hexapoda</taxon>
        <taxon>Insecta</taxon>
        <taxon>Pterygota</taxon>
        <taxon>Neoptera</taxon>
        <taxon>Endopterygota</taxon>
        <taxon>Diptera</taxon>
        <taxon>Brachycera</taxon>
        <taxon>Muscomorpha</taxon>
        <taxon>Ephydroidea</taxon>
        <taxon>Drosophilidae</taxon>
        <taxon>Drosophila</taxon>
    </lineage>
</organism>